<keyword evidence="4" id="KW-0378">Hydrolase</keyword>
<evidence type="ECO:0000256" key="3">
    <source>
        <dbReference type="ARBA" id="ARBA00022750"/>
    </source>
</evidence>
<reference evidence="5 6" key="1">
    <citation type="submission" date="2015-01" db="EMBL/GenBank/DDBJ databases">
        <title>Desulfovibrio sp. JC271 draft genome sequence.</title>
        <authorList>
            <person name="Shivani Y."/>
            <person name="Subhash Y."/>
            <person name="Sasikala C."/>
            <person name="Ramana C.V."/>
        </authorList>
    </citation>
    <scope>NUCLEOTIDE SEQUENCE [LARGE SCALE GENOMIC DNA]</scope>
    <source>
        <strain evidence="5 6">JC271</strain>
    </source>
</reference>
<keyword evidence="3" id="KW-0064">Aspartyl protease</keyword>
<evidence type="ECO:0000256" key="1">
    <source>
        <dbReference type="ARBA" id="ARBA00006814"/>
    </source>
</evidence>
<name>A0A1B7XJJ7_9BACT</name>
<dbReference type="Proteomes" id="UP000091979">
    <property type="component" value="Unassembled WGS sequence"/>
</dbReference>
<comment type="caution">
    <text evidence="5">The sequence shown here is derived from an EMBL/GenBank/DDBJ whole genome shotgun (WGS) entry which is preliminary data.</text>
</comment>
<accession>A0A1B7XJJ7</accession>
<dbReference type="Gene3D" id="3.40.50.1450">
    <property type="entry name" value="HybD-like"/>
    <property type="match status" value="1"/>
</dbReference>
<proteinExistence type="inferred from homology"/>
<dbReference type="InterPro" id="IPR000671">
    <property type="entry name" value="Peptidase_A31"/>
</dbReference>
<keyword evidence="6" id="KW-1185">Reference proteome</keyword>
<dbReference type="STRING" id="1560234.SP90_03335"/>
<dbReference type="PRINTS" id="PR00446">
    <property type="entry name" value="HYDRGNUPTAKE"/>
</dbReference>
<evidence type="ECO:0000256" key="2">
    <source>
        <dbReference type="ARBA" id="ARBA00022670"/>
    </source>
</evidence>
<evidence type="ECO:0000313" key="6">
    <source>
        <dbReference type="Proteomes" id="UP000091979"/>
    </source>
</evidence>
<dbReference type="NCBIfam" id="TIGR00072">
    <property type="entry name" value="hydrog_prot"/>
    <property type="match status" value="1"/>
</dbReference>
<comment type="similarity">
    <text evidence="1">Belongs to the peptidase A31 family.</text>
</comment>
<dbReference type="OrthoDB" id="9792731at2"/>
<dbReference type="RefSeq" id="WP_066852561.1">
    <property type="nucleotide sequence ID" value="NZ_JXMS01000004.1"/>
</dbReference>
<evidence type="ECO:0000256" key="4">
    <source>
        <dbReference type="ARBA" id="ARBA00022801"/>
    </source>
</evidence>
<sequence length="157" mass="18000">MEKLLVLGIGNTLLTDDGVGVHAAEILWKEEWPENVTVMEAGTFTQDIYVLFQGYDRLLVLDVIHAEHKPGTIYELTEDDIRSNKKQRVSIHDIDMLDSLQMCEMRCGKRPKMEIIGMQPHDITTWNIGLSEVCQGQFDNFVSHARKRINEIIAEMN</sequence>
<keyword evidence="2" id="KW-0645">Protease</keyword>
<evidence type="ECO:0000313" key="5">
    <source>
        <dbReference type="EMBL" id="OBQ55676.1"/>
    </source>
</evidence>
<dbReference type="PANTHER" id="PTHR30302:SF1">
    <property type="entry name" value="HYDROGENASE 2 MATURATION PROTEASE"/>
    <property type="match status" value="1"/>
</dbReference>
<dbReference type="InterPro" id="IPR023430">
    <property type="entry name" value="Pept_HybD-like_dom_sf"/>
</dbReference>
<dbReference type="GO" id="GO:0016485">
    <property type="term" value="P:protein processing"/>
    <property type="evidence" value="ECO:0007669"/>
    <property type="project" value="TreeGrafter"/>
</dbReference>
<dbReference type="SUPFAM" id="SSF53163">
    <property type="entry name" value="HybD-like"/>
    <property type="match status" value="1"/>
</dbReference>
<dbReference type="PANTHER" id="PTHR30302">
    <property type="entry name" value="HYDROGENASE 1 MATURATION PROTEASE"/>
    <property type="match status" value="1"/>
</dbReference>
<gene>
    <name evidence="5" type="ORF">SP90_03335</name>
</gene>
<dbReference type="Pfam" id="PF01750">
    <property type="entry name" value="HycI"/>
    <property type="match status" value="1"/>
</dbReference>
<dbReference type="GO" id="GO:0008047">
    <property type="term" value="F:enzyme activator activity"/>
    <property type="evidence" value="ECO:0007669"/>
    <property type="project" value="InterPro"/>
</dbReference>
<dbReference type="CDD" id="cd06062">
    <property type="entry name" value="H2MP_MemB-H2up"/>
    <property type="match status" value="1"/>
</dbReference>
<dbReference type="AlphaFoldDB" id="A0A1B7XJJ7"/>
<organism evidence="5 6">
    <name type="scientific">Halodesulfovibrio spirochaetisodalis</name>
    <dbReference type="NCBI Taxonomy" id="1560234"/>
    <lineage>
        <taxon>Bacteria</taxon>
        <taxon>Pseudomonadati</taxon>
        <taxon>Thermodesulfobacteriota</taxon>
        <taxon>Desulfovibrionia</taxon>
        <taxon>Desulfovibrionales</taxon>
        <taxon>Desulfovibrionaceae</taxon>
        <taxon>Halodesulfovibrio</taxon>
    </lineage>
</organism>
<dbReference type="PATRIC" id="fig|1560234.3.peg.2534"/>
<dbReference type="GO" id="GO:0004190">
    <property type="term" value="F:aspartic-type endopeptidase activity"/>
    <property type="evidence" value="ECO:0007669"/>
    <property type="project" value="UniProtKB-KW"/>
</dbReference>
<protein>
    <submittedName>
        <fullName evidence="5">Hydrogenase</fullName>
    </submittedName>
</protein>
<dbReference type="NCBIfam" id="NF045519">
    <property type="entry name" value="NiFeSe_H2_mat"/>
    <property type="match status" value="1"/>
</dbReference>
<dbReference type="EMBL" id="JXMS01000004">
    <property type="protein sequence ID" value="OBQ55676.1"/>
    <property type="molecule type" value="Genomic_DNA"/>
</dbReference>